<keyword evidence="2" id="KW-0677">Repeat</keyword>
<protein>
    <submittedName>
        <fullName evidence="6">Disease resistance protein Roq1-like</fullName>
    </submittedName>
</protein>
<dbReference type="Proteomes" id="UP001652623">
    <property type="component" value="Chromosome 12"/>
</dbReference>
<dbReference type="KEGG" id="zju:112493158"/>
<dbReference type="GO" id="GO:0061809">
    <property type="term" value="F:NAD+ nucleosidase activity, cyclic ADP-ribose generating"/>
    <property type="evidence" value="ECO:0007669"/>
    <property type="project" value="UniProtKB-EC"/>
</dbReference>
<dbReference type="Pfam" id="PF23282">
    <property type="entry name" value="WHD_ROQ1"/>
    <property type="match status" value="1"/>
</dbReference>
<sequence>MAAKTCLNSSSSLPKYDVFISFRGEDTRTSFTDYLFRTLKHGGINIFRDDKDIERGADISPALLQAIRESKFAVVVLSENYSASKWCLDELVEIVESRKELGLTVLPVFYHVEPTDVRNQAANFGKALAEASQRYIGKIHKWREALMEVAAISGWNVGNRPETEVIDEIAKVISKIVNQLPTGNNDLVGMTSRIKKMDWLLAIGLDDVRTIGIWGMGGIGKTTIAQEVFKLSFNKFEAHAFIPNVREEVKKNSLLHLQKLLYKELVDSEVSIQNDDMGIHVLRKRLRSKRLLIILDDVDRLEQMEALVGNADEQHEWLGPGSRVIVTTRDKHLLRTYGENNIYEVDKLTDDEALKLFCRKAFKKDHPPDDFVELCNDYVEYANGHPLALEVLGSFLFGRRKDVWSDALDKIKKNQKEDIFNTLQVTYDGLEENEKKIFLDIACFFNGEDESRVSKILESCEFNPHIGIEVLIEKSLITKLGNKLWVHDLLQELGRDIVRRESLAEPGKRSRLWFHKDAHHVVMNNKGTEAVEGIFLSSPENEKLQMNVEVNLKMENLRLLKIKNVHISNFVGYLSNNLRLLEWHGYPLDSMPQNFCPAKLVELNISNSRIKQLWMEPRVRL</sequence>
<reference evidence="6" key="1">
    <citation type="submission" date="2025-08" db="UniProtKB">
        <authorList>
            <consortium name="RefSeq"/>
        </authorList>
    </citation>
    <scope>IDENTIFICATION</scope>
    <source>
        <tissue evidence="6">Seedling</tissue>
    </source>
</reference>
<evidence type="ECO:0000313" key="5">
    <source>
        <dbReference type="Proteomes" id="UP001652623"/>
    </source>
</evidence>
<dbReference type="SUPFAM" id="SSF52540">
    <property type="entry name" value="P-loop containing nucleoside triphosphate hydrolases"/>
    <property type="match status" value="1"/>
</dbReference>
<dbReference type="Gene3D" id="1.10.8.430">
    <property type="entry name" value="Helical domain of apoptotic protease-activating factors"/>
    <property type="match status" value="1"/>
</dbReference>
<dbReference type="Gene3D" id="3.40.50.10140">
    <property type="entry name" value="Toll/interleukin-1 receptor homology (TIR) domain"/>
    <property type="match status" value="1"/>
</dbReference>
<dbReference type="RefSeq" id="XP_024933988.3">
    <property type="nucleotide sequence ID" value="XM_025078220.3"/>
</dbReference>
<evidence type="ECO:0000259" key="4">
    <source>
        <dbReference type="PROSITE" id="PS50104"/>
    </source>
</evidence>
<evidence type="ECO:0000256" key="2">
    <source>
        <dbReference type="ARBA" id="ARBA00022737"/>
    </source>
</evidence>
<dbReference type="PROSITE" id="PS50104">
    <property type="entry name" value="TIR"/>
    <property type="match status" value="1"/>
</dbReference>
<dbReference type="SUPFAM" id="SSF52058">
    <property type="entry name" value="L domain-like"/>
    <property type="match status" value="1"/>
</dbReference>
<dbReference type="SMART" id="SM00255">
    <property type="entry name" value="TIR"/>
    <property type="match status" value="1"/>
</dbReference>
<dbReference type="AlphaFoldDB" id="A0A6P6GIQ2"/>
<keyword evidence="1" id="KW-0433">Leucine-rich repeat</keyword>
<dbReference type="PANTHER" id="PTHR11017:SF559">
    <property type="entry name" value="DISEASE RESISTANCE PROTEIN CHL1"/>
    <property type="match status" value="1"/>
</dbReference>
<dbReference type="InterPro" id="IPR003593">
    <property type="entry name" value="AAA+_ATPase"/>
</dbReference>
<dbReference type="Gene3D" id="3.40.50.300">
    <property type="entry name" value="P-loop containing nucleotide triphosphate hydrolases"/>
    <property type="match status" value="1"/>
</dbReference>
<gene>
    <name evidence="6" type="primary">LOC112493158</name>
</gene>
<dbReference type="GO" id="GO:0007165">
    <property type="term" value="P:signal transduction"/>
    <property type="evidence" value="ECO:0007669"/>
    <property type="project" value="InterPro"/>
</dbReference>
<organism evidence="5 6">
    <name type="scientific">Ziziphus jujuba</name>
    <name type="common">Chinese jujube</name>
    <name type="synonym">Ziziphus sativa</name>
    <dbReference type="NCBI Taxonomy" id="326968"/>
    <lineage>
        <taxon>Eukaryota</taxon>
        <taxon>Viridiplantae</taxon>
        <taxon>Streptophyta</taxon>
        <taxon>Embryophyta</taxon>
        <taxon>Tracheophyta</taxon>
        <taxon>Spermatophyta</taxon>
        <taxon>Magnoliopsida</taxon>
        <taxon>eudicotyledons</taxon>
        <taxon>Gunneridae</taxon>
        <taxon>Pentapetalae</taxon>
        <taxon>rosids</taxon>
        <taxon>fabids</taxon>
        <taxon>Rosales</taxon>
        <taxon>Rhamnaceae</taxon>
        <taxon>Paliureae</taxon>
        <taxon>Ziziphus</taxon>
    </lineage>
</organism>
<dbReference type="InterPro" id="IPR042197">
    <property type="entry name" value="Apaf_helical"/>
</dbReference>
<dbReference type="InterPro" id="IPR044974">
    <property type="entry name" value="Disease_R_plants"/>
</dbReference>
<dbReference type="InterPro" id="IPR000157">
    <property type="entry name" value="TIR_dom"/>
</dbReference>
<dbReference type="PRINTS" id="PR00364">
    <property type="entry name" value="DISEASERSIST"/>
</dbReference>
<dbReference type="InterPro" id="IPR002182">
    <property type="entry name" value="NB-ARC"/>
</dbReference>
<evidence type="ECO:0000313" key="6">
    <source>
        <dbReference type="RefSeq" id="XP_024933988.3"/>
    </source>
</evidence>
<dbReference type="GeneID" id="112493158"/>
<dbReference type="FunCoup" id="A0A6P6GIQ2">
    <property type="interactions" value="184"/>
</dbReference>
<evidence type="ECO:0000256" key="1">
    <source>
        <dbReference type="ARBA" id="ARBA00022614"/>
    </source>
</evidence>
<dbReference type="Pfam" id="PF00931">
    <property type="entry name" value="NB-ARC"/>
    <property type="match status" value="1"/>
</dbReference>
<feature type="domain" description="TIR" evidence="4">
    <location>
        <begin position="14"/>
        <end position="177"/>
    </location>
</feature>
<dbReference type="InterPro" id="IPR036390">
    <property type="entry name" value="WH_DNA-bd_sf"/>
</dbReference>
<dbReference type="InterPro" id="IPR035897">
    <property type="entry name" value="Toll_tir_struct_dom_sf"/>
</dbReference>
<dbReference type="InterPro" id="IPR027417">
    <property type="entry name" value="P-loop_NTPase"/>
</dbReference>
<dbReference type="Gene3D" id="3.80.10.10">
    <property type="entry name" value="Ribonuclease Inhibitor"/>
    <property type="match status" value="1"/>
</dbReference>
<dbReference type="GO" id="GO:0043531">
    <property type="term" value="F:ADP binding"/>
    <property type="evidence" value="ECO:0007669"/>
    <property type="project" value="InterPro"/>
</dbReference>
<keyword evidence="5" id="KW-1185">Reference proteome</keyword>
<dbReference type="GO" id="GO:0006952">
    <property type="term" value="P:defense response"/>
    <property type="evidence" value="ECO:0007669"/>
    <property type="project" value="UniProtKB-KW"/>
</dbReference>
<proteinExistence type="predicted"/>
<dbReference type="Pfam" id="PF01582">
    <property type="entry name" value="TIR"/>
    <property type="match status" value="1"/>
</dbReference>
<name>A0A6P6GIQ2_ZIZJJ</name>
<dbReference type="SUPFAM" id="SSF46785">
    <property type="entry name" value="Winged helix' DNA-binding domain"/>
    <property type="match status" value="1"/>
</dbReference>
<evidence type="ECO:0000256" key="3">
    <source>
        <dbReference type="ARBA" id="ARBA00022821"/>
    </source>
</evidence>
<dbReference type="InterPro" id="IPR032675">
    <property type="entry name" value="LRR_dom_sf"/>
</dbReference>
<dbReference type="SMART" id="SM00382">
    <property type="entry name" value="AAA"/>
    <property type="match status" value="1"/>
</dbReference>
<dbReference type="InParanoid" id="A0A6P6GIQ2"/>
<dbReference type="SUPFAM" id="SSF52200">
    <property type="entry name" value="Toll/Interleukin receptor TIR domain"/>
    <property type="match status" value="1"/>
</dbReference>
<dbReference type="InterPro" id="IPR058192">
    <property type="entry name" value="WHD_ROQ1-like"/>
</dbReference>
<accession>A0A6P6GIQ2</accession>
<dbReference type="PANTHER" id="PTHR11017">
    <property type="entry name" value="LEUCINE-RICH REPEAT-CONTAINING PROTEIN"/>
    <property type="match status" value="1"/>
</dbReference>
<keyword evidence="3" id="KW-0611">Plant defense</keyword>